<dbReference type="SUPFAM" id="SSF111369">
    <property type="entry name" value="HlyD-like secretion proteins"/>
    <property type="match status" value="1"/>
</dbReference>
<dbReference type="Proteomes" id="UP001385892">
    <property type="component" value="Unassembled WGS sequence"/>
</dbReference>
<feature type="region of interest" description="Disordered" evidence="6">
    <location>
        <begin position="1"/>
        <end position="20"/>
    </location>
</feature>
<accession>A0ABU8WH07</accession>
<keyword evidence="13" id="KW-1185">Reference proteome</keyword>
<feature type="domain" description="Multidrug resistance protein MdtA-like beta-barrel" evidence="10">
    <location>
        <begin position="253"/>
        <end position="335"/>
    </location>
</feature>
<feature type="compositionally biased region" description="Basic and acidic residues" evidence="6">
    <location>
        <begin position="391"/>
        <end position="406"/>
    </location>
</feature>
<comment type="similarity">
    <text evidence="2">Belongs to the membrane fusion protein (MFP) (TC 8.A.1) family.</text>
</comment>
<organism evidence="12 13">
    <name type="scientific">Variovorax rhizosphaerae</name>
    <dbReference type="NCBI Taxonomy" id="1836200"/>
    <lineage>
        <taxon>Bacteria</taxon>
        <taxon>Pseudomonadati</taxon>
        <taxon>Pseudomonadota</taxon>
        <taxon>Betaproteobacteria</taxon>
        <taxon>Burkholderiales</taxon>
        <taxon>Comamonadaceae</taxon>
        <taxon>Variovorax</taxon>
    </lineage>
</organism>
<dbReference type="Gene3D" id="2.40.30.170">
    <property type="match status" value="1"/>
</dbReference>
<keyword evidence="5 7" id="KW-0472">Membrane</keyword>
<comment type="subcellular location">
    <subcellularLocation>
        <location evidence="1">Cell membrane</location>
    </subcellularLocation>
</comment>
<dbReference type="Gene3D" id="2.40.420.20">
    <property type="match status" value="1"/>
</dbReference>
<evidence type="ECO:0000313" key="13">
    <source>
        <dbReference type="Proteomes" id="UP001385892"/>
    </source>
</evidence>
<protein>
    <submittedName>
        <fullName evidence="12">Efflux RND transporter periplasmic adaptor subunit</fullName>
    </submittedName>
</protein>
<dbReference type="InterPro" id="IPR058624">
    <property type="entry name" value="MdtA-like_HH"/>
</dbReference>
<evidence type="ECO:0000259" key="11">
    <source>
        <dbReference type="Pfam" id="PF25989"/>
    </source>
</evidence>
<dbReference type="InterPro" id="IPR006311">
    <property type="entry name" value="TAT_signal"/>
</dbReference>
<evidence type="ECO:0000256" key="4">
    <source>
        <dbReference type="ARBA" id="ARBA00022519"/>
    </source>
</evidence>
<dbReference type="Pfam" id="PF25944">
    <property type="entry name" value="Beta-barrel_RND"/>
    <property type="match status" value="1"/>
</dbReference>
<feature type="transmembrane region" description="Helical" evidence="7">
    <location>
        <begin position="25"/>
        <end position="46"/>
    </location>
</feature>
<dbReference type="Pfam" id="PF25917">
    <property type="entry name" value="BSH_RND"/>
    <property type="match status" value="1"/>
</dbReference>
<evidence type="ECO:0000259" key="9">
    <source>
        <dbReference type="Pfam" id="PF25917"/>
    </source>
</evidence>
<feature type="domain" description="Multidrug resistance protein MdtA-like barrel-sandwich hybrid" evidence="9">
    <location>
        <begin position="107"/>
        <end position="249"/>
    </location>
</feature>
<dbReference type="Gene3D" id="1.10.287.470">
    <property type="entry name" value="Helix hairpin bin"/>
    <property type="match status" value="1"/>
</dbReference>
<dbReference type="NCBIfam" id="TIGR01730">
    <property type="entry name" value="RND_mfp"/>
    <property type="match status" value="1"/>
</dbReference>
<dbReference type="InterPro" id="IPR058637">
    <property type="entry name" value="YknX-like_C"/>
</dbReference>
<evidence type="ECO:0000256" key="1">
    <source>
        <dbReference type="ARBA" id="ARBA00004236"/>
    </source>
</evidence>
<dbReference type="EMBL" id="JBBKZT010000002">
    <property type="protein sequence ID" value="MEJ8845917.1"/>
    <property type="molecule type" value="Genomic_DNA"/>
</dbReference>
<dbReference type="Pfam" id="PF25989">
    <property type="entry name" value="YknX_C"/>
    <property type="match status" value="1"/>
</dbReference>
<evidence type="ECO:0000259" key="8">
    <source>
        <dbReference type="Pfam" id="PF25876"/>
    </source>
</evidence>
<proteinExistence type="inferred from homology"/>
<dbReference type="PANTHER" id="PTHR30469:SF12">
    <property type="entry name" value="MULTIDRUG RESISTANCE PROTEIN MDTA"/>
    <property type="match status" value="1"/>
</dbReference>
<comment type="caution">
    <text evidence="12">The sequence shown here is derived from an EMBL/GenBank/DDBJ whole genome shotgun (WGS) entry which is preliminary data.</text>
</comment>
<dbReference type="InterPro" id="IPR006143">
    <property type="entry name" value="RND_pump_MFP"/>
</dbReference>
<dbReference type="PROSITE" id="PS51318">
    <property type="entry name" value="TAT"/>
    <property type="match status" value="1"/>
</dbReference>
<feature type="domain" description="Multidrug resistance protein MdtA-like alpha-helical hairpin" evidence="8">
    <location>
        <begin position="147"/>
        <end position="216"/>
    </location>
</feature>
<evidence type="ECO:0000256" key="7">
    <source>
        <dbReference type="SAM" id="Phobius"/>
    </source>
</evidence>
<keyword evidence="3" id="KW-1003">Cell membrane</keyword>
<dbReference type="Gene3D" id="2.40.50.100">
    <property type="match status" value="1"/>
</dbReference>
<gene>
    <name evidence="12" type="ORF">WKW82_04630</name>
</gene>
<feature type="compositionally biased region" description="Basic and acidic residues" evidence="6">
    <location>
        <begin position="568"/>
        <end position="581"/>
    </location>
</feature>
<evidence type="ECO:0000313" key="12">
    <source>
        <dbReference type="EMBL" id="MEJ8845917.1"/>
    </source>
</evidence>
<evidence type="ECO:0000256" key="2">
    <source>
        <dbReference type="ARBA" id="ARBA00009477"/>
    </source>
</evidence>
<evidence type="ECO:0000259" key="10">
    <source>
        <dbReference type="Pfam" id="PF25944"/>
    </source>
</evidence>
<dbReference type="InterPro" id="IPR058626">
    <property type="entry name" value="MdtA-like_b-barrel"/>
</dbReference>
<reference evidence="12 13" key="1">
    <citation type="submission" date="2024-03" db="EMBL/GenBank/DDBJ databases">
        <title>Novel species of the genus Variovorax.</title>
        <authorList>
            <person name="Liu Q."/>
            <person name="Xin Y.-H."/>
        </authorList>
    </citation>
    <scope>NUCLEOTIDE SEQUENCE [LARGE SCALE GENOMIC DNA]</scope>
    <source>
        <strain evidence="12 13">KACC 18900</strain>
    </source>
</reference>
<feature type="compositionally biased region" description="Basic and acidic residues" evidence="6">
    <location>
        <begin position="533"/>
        <end position="562"/>
    </location>
</feature>
<keyword evidence="7" id="KW-1133">Transmembrane helix</keyword>
<sequence>MDSRPPELQPLPPSAAVPPPRRRRLLGAVVALVLVAGVAGAAYYLINRPPVEAAGGRPGGARGPGGPGPRGAGNGAGPTVTVGMAVATHADIPVILDALGTVTPLTTVMLRSQVSGVMTDVLFKEGQVVKKGEVLARIDPRPFEQALMQANGTRVRDEAQLEAARVTLTRYRTLLGQDSIARQDVDTQAALVKQLEGTVITDKAAEAAAKLNLDWSRITSPVTGRVGLRTVDPGNYVSAGGTTGIATITQMNPIDVQFAVPQDRVPEIEARMAQGAKLTVTALDRTRATTLDTGTFSTLDNIVDTTTGTVKAKARFDNTRNTLFPSQFVNVKLQLRTITAAVVVPVTALRTAGTGNYVYVINEDRTVSMRNVKRGDASVDSVVITEGLKEGEQVVTEGGDRLKDGSRVQLPTDAPGDRQRGKRQGAAGGQAPAAGEGAASPGPANGTGAAPASSAGSDGVTPPAAVGAAPERRQRRAGGEGASGEGAQAPGSAGAPPSSSAAGAATAPGTSASPQAPGSATVAAAAKPPTPEQRQRMLDSVKDDPEQLERRKKFLEAIDRGDPAALERWQRMSERPRRQAE</sequence>
<feature type="compositionally biased region" description="Gly residues" evidence="6">
    <location>
        <begin position="56"/>
        <end position="76"/>
    </location>
</feature>
<dbReference type="PANTHER" id="PTHR30469">
    <property type="entry name" value="MULTIDRUG RESISTANCE PROTEIN MDTA"/>
    <property type="match status" value="1"/>
</dbReference>
<feature type="compositionally biased region" description="Low complexity" evidence="6">
    <location>
        <begin position="429"/>
        <end position="469"/>
    </location>
</feature>
<evidence type="ECO:0000256" key="6">
    <source>
        <dbReference type="SAM" id="MobiDB-lite"/>
    </source>
</evidence>
<feature type="region of interest" description="Disordered" evidence="6">
    <location>
        <begin position="53"/>
        <end position="77"/>
    </location>
</feature>
<feature type="domain" description="YknX-like C-terminal permuted SH3-like" evidence="11">
    <location>
        <begin position="342"/>
        <end position="409"/>
    </location>
</feature>
<dbReference type="RefSeq" id="WP_340341076.1">
    <property type="nucleotide sequence ID" value="NZ_JBBKZT010000002.1"/>
</dbReference>
<keyword evidence="7" id="KW-0812">Transmembrane</keyword>
<keyword evidence="4" id="KW-0997">Cell inner membrane</keyword>
<evidence type="ECO:0000256" key="5">
    <source>
        <dbReference type="ARBA" id="ARBA00023136"/>
    </source>
</evidence>
<evidence type="ECO:0000256" key="3">
    <source>
        <dbReference type="ARBA" id="ARBA00022475"/>
    </source>
</evidence>
<name>A0ABU8WH07_9BURK</name>
<feature type="compositionally biased region" description="Pro residues" evidence="6">
    <location>
        <begin position="7"/>
        <end position="19"/>
    </location>
</feature>
<dbReference type="InterPro" id="IPR058625">
    <property type="entry name" value="MdtA-like_BSH"/>
</dbReference>
<feature type="region of interest" description="Disordered" evidence="6">
    <location>
        <begin position="391"/>
        <end position="581"/>
    </location>
</feature>
<dbReference type="Pfam" id="PF25876">
    <property type="entry name" value="HH_MFP_RND"/>
    <property type="match status" value="1"/>
</dbReference>
<feature type="compositionally biased region" description="Low complexity" evidence="6">
    <location>
        <begin position="485"/>
        <end position="527"/>
    </location>
</feature>